<dbReference type="AlphaFoldDB" id="A0A2A7N014"/>
<dbReference type="GO" id="GO:0003677">
    <property type="term" value="F:DNA binding"/>
    <property type="evidence" value="ECO:0007669"/>
    <property type="project" value="UniProtKB-UniRule"/>
</dbReference>
<gene>
    <name evidence="4" type="ORF">CQY20_16685</name>
</gene>
<comment type="caution">
    <text evidence="4">The sequence shown here is derived from an EMBL/GenBank/DDBJ whole genome shotgun (WGS) entry which is preliminary data.</text>
</comment>
<protein>
    <submittedName>
        <fullName evidence="4">TetR family transcriptional regulator</fullName>
    </submittedName>
</protein>
<evidence type="ECO:0000256" key="2">
    <source>
        <dbReference type="PROSITE-ProRule" id="PRU00335"/>
    </source>
</evidence>
<feature type="domain" description="HTH tetR-type" evidence="3">
    <location>
        <begin position="1"/>
        <end position="47"/>
    </location>
</feature>
<accession>A0A2A7N014</accession>
<evidence type="ECO:0000259" key="3">
    <source>
        <dbReference type="PROSITE" id="PS50977"/>
    </source>
</evidence>
<evidence type="ECO:0000313" key="4">
    <source>
        <dbReference type="EMBL" id="PEG37246.1"/>
    </source>
</evidence>
<dbReference type="Pfam" id="PF00440">
    <property type="entry name" value="TetR_N"/>
    <property type="match status" value="1"/>
</dbReference>
<organism evidence="4 5">
    <name type="scientific">Mycolicibacterium agri</name>
    <name type="common">Mycobacterium agri</name>
    <dbReference type="NCBI Taxonomy" id="36811"/>
    <lineage>
        <taxon>Bacteria</taxon>
        <taxon>Bacillati</taxon>
        <taxon>Actinomycetota</taxon>
        <taxon>Actinomycetes</taxon>
        <taxon>Mycobacteriales</taxon>
        <taxon>Mycobacteriaceae</taxon>
        <taxon>Mycolicibacterium</taxon>
    </lineage>
</organism>
<evidence type="ECO:0000313" key="5">
    <source>
        <dbReference type="Proteomes" id="UP000220914"/>
    </source>
</evidence>
<name>A0A2A7N014_MYCAG</name>
<evidence type="ECO:0000256" key="1">
    <source>
        <dbReference type="ARBA" id="ARBA00023125"/>
    </source>
</evidence>
<dbReference type="Proteomes" id="UP000220914">
    <property type="component" value="Unassembled WGS sequence"/>
</dbReference>
<reference evidence="4 5" key="1">
    <citation type="submission" date="2017-10" db="EMBL/GenBank/DDBJ databases">
        <title>The new phylogeny of genus Mycobacterium.</title>
        <authorList>
            <person name="Tortoli E."/>
            <person name="Trovato A."/>
            <person name="Cirillo D.M."/>
        </authorList>
    </citation>
    <scope>NUCLEOTIDE SEQUENCE [LARGE SCALE GENOMIC DNA]</scope>
    <source>
        <strain evidence="4 5">CCUG37673</strain>
    </source>
</reference>
<dbReference type="SUPFAM" id="SSF46689">
    <property type="entry name" value="Homeodomain-like"/>
    <property type="match status" value="1"/>
</dbReference>
<proteinExistence type="predicted"/>
<keyword evidence="1 2" id="KW-0238">DNA-binding</keyword>
<feature type="DNA-binding region" description="H-T-H motif" evidence="2">
    <location>
        <begin position="10"/>
        <end position="29"/>
    </location>
</feature>
<dbReference type="EMBL" id="PDCP01000028">
    <property type="protein sequence ID" value="PEG37246.1"/>
    <property type="molecule type" value="Genomic_DNA"/>
</dbReference>
<keyword evidence="5" id="KW-1185">Reference proteome</keyword>
<dbReference type="InterPro" id="IPR009057">
    <property type="entry name" value="Homeodomain-like_sf"/>
</dbReference>
<dbReference type="InterPro" id="IPR001647">
    <property type="entry name" value="HTH_TetR"/>
</dbReference>
<dbReference type="PROSITE" id="PS50977">
    <property type="entry name" value="HTH_TETR_2"/>
    <property type="match status" value="1"/>
</dbReference>
<dbReference type="Gene3D" id="1.10.357.10">
    <property type="entry name" value="Tetracycline Repressor, domain 2"/>
    <property type="match status" value="1"/>
</dbReference>
<sequence length="164" mass="17695">MIANDGKPLQLNVVAQRANVGVGTVYRHFPNPEALTEALASDQLASLIEKVHAAPRTLPGLRGFLRCVLALLVRDGTFASALIDPVTDEMKKQRHRLLNGLRTLIAGTVAAEPLAFPALAPSEILLLLCGVGFGIRHAPDRNDPAFLDRYLKALLDGILPRHIA</sequence>
<dbReference type="OrthoDB" id="9795011at2"/>